<evidence type="ECO:0000256" key="12">
    <source>
        <dbReference type="SAM" id="MobiDB-lite"/>
    </source>
</evidence>
<evidence type="ECO:0000256" key="8">
    <source>
        <dbReference type="ARBA" id="ARBA00047899"/>
    </source>
</evidence>
<dbReference type="Gene3D" id="3.30.200.20">
    <property type="entry name" value="Phosphorylase Kinase, domain 1"/>
    <property type="match status" value="1"/>
</dbReference>
<evidence type="ECO:0000256" key="10">
    <source>
        <dbReference type="PROSITE-ProRule" id="PRU10141"/>
    </source>
</evidence>
<dbReference type="PROSITE" id="PS50011">
    <property type="entry name" value="PROTEIN_KINASE_DOM"/>
    <property type="match status" value="1"/>
</dbReference>
<feature type="compositionally biased region" description="Polar residues" evidence="12">
    <location>
        <begin position="242"/>
        <end position="255"/>
    </location>
</feature>
<comment type="catalytic activity">
    <reaction evidence="8">
        <text>L-threonyl-[protein] + ATP = O-phospho-L-threonyl-[protein] + ADP + H(+)</text>
        <dbReference type="Rhea" id="RHEA:46608"/>
        <dbReference type="Rhea" id="RHEA-COMP:11060"/>
        <dbReference type="Rhea" id="RHEA-COMP:11605"/>
        <dbReference type="ChEBI" id="CHEBI:15378"/>
        <dbReference type="ChEBI" id="CHEBI:30013"/>
        <dbReference type="ChEBI" id="CHEBI:30616"/>
        <dbReference type="ChEBI" id="CHEBI:61977"/>
        <dbReference type="ChEBI" id="CHEBI:456216"/>
        <dbReference type="EC" id="2.7.11.1"/>
    </reaction>
</comment>
<name>A0A0K0M6V9_PINTB</name>
<dbReference type="EC" id="2.7.11.1" evidence="2"/>
<evidence type="ECO:0000313" key="14">
    <source>
        <dbReference type="EMBL" id="AJP06228.1"/>
    </source>
</evidence>
<keyword evidence="5 10" id="KW-0547">Nucleotide-binding</keyword>
<evidence type="ECO:0000256" key="1">
    <source>
        <dbReference type="ARBA" id="ARBA00009903"/>
    </source>
</evidence>
<feature type="region of interest" description="Disordered" evidence="12">
    <location>
        <begin position="395"/>
        <end position="426"/>
    </location>
</feature>
<dbReference type="InterPro" id="IPR008271">
    <property type="entry name" value="Ser/Thr_kinase_AS"/>
</dbReference>
<keyword evidence="7 10" id="KW-0067">ATP-binding</keyword>
<organism evidence="14">
    <name type="scientific">Pinus tabuliformis</name>
    <name type="common">Chinese red pine</name>
    <name type="synonym">Pinus leucosperma</name>
    <dbReference type="NCBI Taxonomy" id="88731"/>
    <lineage>
        <taxon>Eukaryota</taxon>
        <taxon>Viridiplantae</taxon>
        <taxon>Streptophyta</taxon>
        <taxon>Embryophyta</taxon>
        <taxon>Tracheophyta</taxon>
        <taxon>Spermatophyta</taxon>
        <taxon>Pinopsida</taxon>
        <taxon>Pinidae</taxon>
        <taxon>Conifers I</taxon>
        <taxon>Pinales</taxon>
        <taxon>Pinaceae</taxon>
        <taxon>Pinus</taxon>
        <taxon>Pinus subgen. Pinus</taxon>
    </lineage>
</organism>
<dbReference type="Pfam" id="PF00069">
    <property type="entry name" value="Pkinase"/>
    <property type="match status" value="2"/>
</dbReference>
<dbReference type="PROSITE" id="PS00108">
    <property type="entry name" value="PROTEIN_KINASE_ST"/>
    <property type="match status" value="1"/>
</dbReference>
<feature type="domain" description="Protein kinase" evidence="13">
    <location>
        <begin position="27"/>
        <end position="358"/>
    </location>
</feature>
<dbReference type="AlphaFoldDB" id="A0A0K0M6V9"/>
<evidence type="ECO:0000256" key="4">
    <source>
        <dbReference type="ARBA" id="ARBA00022679"/>
    </source>
</evidence>
<dbReference type="EMBL" id="KJ710983">
    <property type="protein sequence ID" value="AJP06228.1"/>
    <property type="molecule type" value="mRNA"/>
</dbReference>
<evidence type="ECO:0000256" key="3">
    <source>
        <dbReference type="ARBA" id="ARBA00022527"/>
    </source>
</evidence>
<evidence type="ECO:0000256" key="2">
    <source>
        <dbReference type="ARBA" id="ARBA00012513"/>
    </source>
</evidence>
<evidence type="ECO:0000256" key="11">
    <source>
        <dbReference type="RuleBase" id="RU000304"/>
    </source>
</evidence>
<dbReference type="SUPFAM" id="SSF56112">
    <property type="entry name" value="Protein kinase-like (PK-like)"/>
    <property type="match status" value="1"/>
</dbReference>
<feature type="region of interest" description="Disordered" evidence="12">
    <location>
        <begin position="181"/>
        <end position="202"/>
    </location>
</feature>
<comment type="similarity">
    <text evidence="1">Belongs to the protein kinase superfamily. AGC Ser/Thr protein kinase family.</text>
</comment>
<dbReference type="InterPro" id="IPR000719">
    <property type="entry name" value="Prot_kinase_dom"/>
</dbReference>
<proteinExistence type="evidence at transcript level"/>
<dbReference type="FunFam" id="1.10.510.10:FF:000294">
    <property type="entry name" value="Serine/threonine-protein kinase OXI1"/>
    <property type="match status" value="1"/>
</dbReference>
<dbReference type="GO" id="GO:0004674">
    <property type="term" value="F:protein serine/threonine kinase activity"/>
    <property type="evidence" value="ECO:0007669"/>
    <property type="project" value="UniProtKB-KW"/>
</dbReference>
<dbReference type="PANTHER" id="PTHR45637">
    <property type="entry name" value="FLIPPASE KINASE 1-RELATED"/>
    <property type="match status" value="1"/>
</dbReference>
<evidence type="ECO:0000256" key="6">
    <source>
        <dbReference type="ARBA" id="ARBA00022777"/>
    </source>
</evidence>
<evidence type="ECO:0000256" key="9">
    <source>
        <dbReference type="ARBA" id="ARBA00048679"/>
    </source>
</evidence>
<keyword evidence="4" id="KW-0808">Transferase</keyword>
<dbReference type="PROSITE" id="PS00107">
    <property type="entry name" value="PROTEIN_KINASE_ATP"/>
    <property type="match status" value="1"/>
</dbReference>
<comment type="catalytic activity">
    <reaction evidence="9">
        <text>L-seryl-[protein] + ATP = O-phospho-L-seryl-[protein] + ADP + H(+)</text>
        <dbReference type="Rhea" id="RHEA:17989"/>
        <dbReference type="Rhea" id="RHEA-COMP:9863"/>
        <dbReference type="Rhea" id="RHEA-COMP:11604"/>
        <dbReference type="ChEBI" id="CHEBI:15378"/>
        <dbReference type="ChEBI" id="CHEBI:29999"/>
        <dbReference type="ChEBI" id="CHEBI:30616"/>
        <dbReference type="ChEBI" id="CHEBI:83421"/>
        <dbReference type="ChEBI" id="CHEBI:456216"/>
        <dbReference type="EC" id="2.7.11.1"/>
    </reaction>
</comment>
<sequence>MRIHYLKKSDEDVCNSEDVGIESMAGLRPVKVVGRGAMGTVFLAQGQDCEKPALAMKVMSKPVMEKKSDGLKRARTEREILSGLRHPFLPELMGYVETDKIVAWVMDYCPGGDLNALRHRQAEKMFSESTIRFYAAEIVLALEHLHSLGVVYRDLKPENVLIQSNGHIMLTDFDLSTRLPPQGSLSADNVDQEQENEPSQQRASLGCLIPKNCVIPQNAKSKKGRRPNTARVSPVVKARKGTSPNGAASSSPTSSVCGQKLNSFVGTEEYVSPEMVKDAGHDFRVDWWALGILLYEMQYGKTPFKGATRRETFYKILVQNPEFMGPWTPLRDLILKLLEKEPEKRLASARNIKSHLFFRGLNWDAVPHIPRAPYVPPPVSHEDLSSLKTLDIEQYVHKEADPKEDDKDNMAPTSPKEGKTNDFGLF</sequence>
<keyword evidence="3 11" id="KW-0723">Serine/threonine-protein kinase</keyword>
<dbReference type="Gene3D" id="1.10.510.10">
    <property type="entry name" value="Transferase(Phosphotransferase) domain 1"/>
    <property type="match status" value="2"/>
</dbReference>
<dbReference type="GO" id="GO:0005524">
    <property type="term" value="F:ATP binding"/>
    <property type="evidence" value="ECO:0007669"/>
    <property type="project" value="UniProtKB-UniRule"/>
</dbReference>
<protein>
    <recommendedName>
        <fullName evidence="2">non-specific serine/threonine protein kinase</fullName>
        <ecNumber evidence="2">2.7.11.1</ecNumber>
    </recommendedName>
</protein>
<feature type="region of interest" description="Disordered" evidence="12">
    <location>
        <begin position="218"/>
        <end position="255"/>
    </location>
</feature>
<dbReference type="InterPro" id="IPR011009">
    <property type="entry name" value="Kinase-like_dom_sf"/>
</dbReference>
<reference evidence="14" key="1">
    <citation type="submission" date="2014-04" db="EMBL/GenBank/DDBJ databases">
        <title>The genes involved in the male and female cone development in Pinus tabuliformis.</title>
        <authorList>
            <person name="Niu S."/>
            <person name="Li W."/>
            <person name="Chen X."/>
        </authorList>
    </citation>
    <scope>NUCLEOTIDE SEQUENCE</scope>
</reference>
<evidence type="ECO:0000256" key="5">
    <source>
        <dbReference type="ARBA" id="ARBA00022741"/>
    </source>
</evidence>
<dbReference type="SMART" id="SM00220">
    <property type="entry name" value="S_TKc"/>
    <property type="match status" value="1"/>
</dbReference>
<feature type="binding site" evidence="10">
    <location>
        <position position="57"/>
    </location>
    <ligand>
        <name>ATP</name>
        <dbReference type="ChEBI" id="CHEBI:30616"/>
    </ligand>
</feature>
<accession>A0A0K0M6V9</accession>
<evidence type="ECO:0000256" key="7">
    <source>
        <dbReference type="ARBA" id="ARBA00022840"/>
    </source>
</evidence>
<dbReference type="InterPro" id="IPR017441">
    <property type="entry name" value="Protein_kinase_ATP_BS"/>
</dbReference>
<feature type="compositionally biased region" description="Basic and acidic residues" evidence="12">
    <location>
        <begin position="395"/>
        <end position="409"/>
    </location>
</feature>
<keyword evidence="6" id="KW-0418">Kinase</keyword>
<evidence type="ECO:0000259" key="13">
    <source>
        <dbReference type="PROSITE" id="PS50011"/>
    </source>
</evidence>